<dbReference type="EMBL" id="MUIE01000135">
    <property type="protein sequence ID" value="OQX36100.1"/>
    <property type="molecule type" value="Genomic_DNA"/>
</dbReference>
<dbReference type="Pfam" id="PF00664">
    <property type="entry name" value="ABC_membrane"/>
    <property type="match status" value="1"/>
</dbReference>
<evidence type="ECO:0000256" key="3">
    <source>
        <dbReference type="ARBA" id="ARBA00022741"/>
    </source>
</evidence>
<evidence type="ECO:0000256" key="7">
    <source>
        <dbReference type="SAM" id="Phobius"/>
    </source>
</evidence>
<dbReference type="GO" id="GO:0016887">
    <property type="term" value="F:ATP hydrolysis activity"/>
    <property type="evidence" value="ECO:0007669"/>
    <property type="project" value="InterPro"/>
</dbReference>
<dbReference type="Pfam" id="PF00005">
    <property type="entry name" value="ABC_tran"/>
    <property type="match status" value="1"/>
</dbReference>
<evidence type="ECO:0000313" key="10">
    <source>
        <dbReference type="EMBL" id="OQX36100.1"/>
    </source>
</evidence>
<evidence type="ECO:0000256" key="6">
    <source>
        <dbReference type="ARBA" id="ARBA00023136"/>
    </source>
</evidence>
<dbReference type="PANTHER" id="PTHR43394:SF1">
    <property type="entry name" value="ATP-BINDING CASSETTE SUB-FAMILY B MEMBER 10, MITOCHONDRIAL"/>
    <property type="match status" value="1"/>
</dbReference>
<evidence type="ECO:0008006" key="12">
    <source>
        <dbReference type="Google" id="ProtNLM"/>
    </source>
</evidence>
<dbReference type="CDD" id="cd18566">
    <property type="entry name" value="ABC_6TM_PrtD_LapB_HlyB_like"/>
    <property type="match status" value="1"/>
</dbReference>
<dbReference type="SMART" id="SM00382">
    <property type="entry name" value="AAA"/>
    <property type="match status" value="1"/>
</dbReference>
<dbReference type="AlphaFoldDB" id="A0A657PNV6"/>
<reference evidence="10" key="1">
    <citation type="submission" date="2017-02" db="EMBL/GenBank/DDBJ databases">
        <title>Novel co-symbiosis in the unique lucinid bivalve Phacoides pectinatus.</title>
        <authorList>
            <person name="Lim S.J."/>
            <person name="Davis B.G."/>
            <person name="Gill D.E."/>
            <person name="Engel A.S."/>
            <person name="Anderson L.C."/>
            <person name="Campbell B.J."/>
        </authorList>
    </citation>
    <scope>NUCLEOTIDE SEQUENCE [LARGE SCALE GENOMIC DNA]</scope>
    <source>
        <strain evidence="10">LUC13016_P6</strain>
    </source>
</reference>
<dbReference type="PANTHER" id="PTHR43394">
    <property type="entry name" value="ATP-DEPENDENT PERMEASE MDL1, MITOCHONDRIAL"/>
    <property type="match status" value="1"/>
</dbReference>
<keyword evidence="2 7" id="KW-0812">Transmembrane</keyword>
<keyword evidence="11" id="KW-1185">Reference proteome</keyword>
<dbReference type="InterPro" id="IPR027417">
    <property type="entry name" value="P-loop_NTPase"/>
</dbReference>
<dbReference type="PROSITE" id="PS50929">
    <property type="entry name" value="ABC_TM1F"/>
    <property type="match status" value="1"/>
</dbReference>
<comment type="caution">
    <text evidence="10">The sequence shown here is derived from an EMBL/GenBank/DDBJ whole genome shotgun (WGS) entry which is preliminary data.</text>
</comment>
<dbReference type="SUPFAM" id="SSF90123">
    <property type="entry name" value="ABC transporter transmembrane region"/>
    <property type="match status" value="1"/>
</dbReference>
<feature type="domain" description="ABC transporter" evidence="8">
    <location>
        <begin position="311"/>
        <end position="538"/>
    </location>
</feature>
<dbReference type="InterPro" id="IPR003593">
    <property type="entry name" value="AAA+_ATPase"/>
</dbReference>
<feature type="transmembrane region" description="Helical" evidence="7">
    <location>
        <begin position="137"/>
        <end position="155"/>
    </location>
</feature>
<protein>
    <recommendedName>
        <fullName evidence="12">ABC transporter ATP-binding protein</fullName>
    </recommendedName>
</protein>
<dbReference type="GO" id="GO:0005524">
    <property type="term" value="F:ATP binding"/>
    <property type="evidence" value="ECO:0007669"/>
    <property type="project" value="UniProtKB-KW"/>
</dbReference>
<dbReference type="GO" id="GO:0015421">
    <property type="term" value="F:ABC-type oligopeptide transporter activity"/>
    <property type="evidence" value="ECO:0007669"/>
    <property type="project" value="TreeGrafter"/>
</dbReference>
<evidence type="ECO:0000259" key="9">
    <source>
        <dbReference type="PROSITE" id="PS50929"/>
    </source>
</evidence>
<organism evidence="10 11">
    <name type="scientific">Candidatus Sedimenticola endophacoides</name>
    <dbReference type="NCBI Taxonomy" id="2548426"/>
    <lineage>
        <taxon>Bacteria</taxon>
        <taxon>Pseudomonadati</taxon>
        <taxon>Pseudomonadota</taxon>
        <taxon>Gammaproteobacteria</taxon>
        <taxon>Chromatiales</taxon>
        <taxon>Sedimenticolaceae</taxon>
        <taxon>Sedimenticola</taxon>
    </lineage>
</organism>
<name>A0A657PNV6_9GAMM</name>
<dbReference type="GO" id="GO:0005886">
    <property type="term" value="C:plasma membrane"/>
    <property type="evidence" value="ECO:0007669"/>
    <property type="project" value="UniProtKB-SubCell"/>
</dbReference>
<dbReference type="InterPro" id="IPR036640">
    <property type="entry name" value="ABC1_TM_sf"/>
</dbReference>
<evidence type="ECO:0000259" key="8">
    <source>
        <dbReference type="PROSITE" id="PS50893"/>
    </source>
</evidence>
<feature type="transmembrane region" description="Helical" evidence="7">
    <location>
        <begin position="34"/>
        <end position="54"/>
    </location>
</feature>
<evidence type="ECO:0000256" key="1">
    <source>
        <dbReference type="ARBA" id="ARBA00004651"/>
    </source>
</evidence>
<sequence>MIASLGINILALMLPMVVLQVYDRIIPNQALDTFTVLMFGMLAVALLEAFLRILRSVMLAWGGARFEHRESLKALRHILHADTLAFNRDPSGNYLNRMQAVEEVHQFYSGQSMLLMMDFPFILLFLALIWIISGTLILVPLTLLGVFAVASYVMGQQLHRALKARHQTDTNRQNFLTEVLSGIHTVKSMAMEALMQRRYERLQAQSAARVEELAHINSVVQGFGTTFSQLAMVSFVGFGAGLVVDGTLTVGALAAGTMLSGRVLQPGLKAMSLWTQFQGVRLALERCNEIYEMPRELTGQLSGQKPVEGRIELRNVRFKYPEQERMLLDGISLEIRPGEAIGITGNNGVGKSTLIAILTGFIPPSEGQVLLDDHELGEYDQEYLRRQIGFMPQHGILYEGTILENMTLFREGAVVEHAIELSRELGLDKIIATMPEGLDTLIGGSAVDTLSEGVRQKIVIVRSLVGHPKVVLFDDANASFDIRNDSNLLRMMQKLRGDRSMVIVSHRPSFLRLCDRQFELRHGVLRQTRSHKLQMVFNR</sequence>
<feature type="domain" description="ABC transmembrane type-1" evidence="9">
    <location>
        <begin position="1"/>
        <end position="279"/>
    </location>
</feature>
<keyword evidence="5 7" id="KW-1133">Transmembrane helix</keyword>
<keyword evidence="3" id="KW-0547">Nucleotide-binding</keyword>
<evidence type="ECO:0000256" key="4">
    <source>
        <dbReference type="ARBA" id="ARBA00022840"/>
    </source>
</evidence>
<dbReference type="Proteomes" id="UP000243361">
    <property type="component" value="Unassembled WGS sequence"/>
</dbReference>
<accession>A0A657PNV6</accession>
<comment type="subcellular location">
    <subcellularLocation>
        <location evidence="1">Cell membrane</location>
        <topology evidence="1">Multi-pass membrane protein</topology>
    </subcellularLocation>
</comment>
<dbReference type="InterPro" id="IPR003439">
    <property type="entry name" value="ABC_transporter-like_ATP-bd"/>
</dbReference>
<evidence type="ECO:0000256" key="2">
    <source>
        <dbReference type="ARBA" id="ARBA00022692"/>
    </source>
</evidence>
<keyword evidence="6 7" id="KW-0472">Membrane</keyword>
<feature type="transmembrane region" description="Helical" evidence="7">
    <location>
        <begin position="5"/>
        <end position="22"/>
    </location>
</feature>
<gene>
    <name evidence="10" type="ORF">B0D84_01765</name>
</gene>
<dbReference type="Gene3D" id="3.40.50.300">
    <property type="entry name" value="P-loop containing nucleotide triphosphate hydrolases"/>
    <property type="match status" value="1"/>
</dbReference>
<dbReference type="Gene3D" id="1.20.1560.10">
    <property type="entry name" value="ABC transporter type 1, transmembrane domain"/>
    <property type="match status" value="1"/>
</dbReference>
<evidence type="ECO:0000256" key="5">
    <source>
        <dbReference type="ARBA" id="ARBA00022989"/>
    </source>
</evidence>
<keyword evidence="4" id="KW-0067">ATP-binding</keyword>
<dbReference type="InterPro" id="IPR039421">
    <property type="entry name" value="Type_1_exporter"/>
</dbReference>
<evidence type="ECO:0000313" key="11">
    <source>
        <dbReference type="Proteomes" id="UP000243361"/>
    </source>
</evidence>
<dbReference type="SUPFAM" id="SSF52540">
    <property type="entry name" value="P-loop containing nucleoside triphosphate hydrolases"/>
    <property type="match status" value="1"/>
</dbReference>
<proteinExistence type="predicted"/>
<dbReference type="InterPro" id="IPR011527">
    <property type="entry name" value="ABC1_TM_dom"/>
</dbReference>
<dbReference type="PROSITE" id="PS50893">
    <property type="entry name" value="ABC_TRANSPORTER_2"/>
    <property type="match status" value="1"/>
</dbReference>